<keyword evidence="3" id="KW-1185">Reference proteome</keyword>
<name>A0A9D4SXD1_RHISA</name>
<reference evidence="2" key="2">
    <citation type="submission" date="2021-09" db="EMBL/GenBank/DDBJ databases">
        <authorList>
            <person name="Jia N."/>
            <person name="Wang J."/>
            <person name="Shi W."/>
            <person name="Du L."/>
            <person name="Sun Y."/>
            <person name="Zhan W."/>
            <person name="Jiang J."/>
            <person name="Wang Q."/>
            <person name="Zhang B."/>
            <person name="Ji P."/>
            <person name="Sakyi L.B."/>
            <person name="Cui X."/>
            <person name="Yuan T."/>
            <person name="Jiang B."/>
            <person name="Yang W."/>
            <person name="Lam T.T.-Y."/>
            <person name="Chang Q."/>
            <person name="Ding S."/>
            <person name="Wang X."/>
            <person name="Zhu J."/>
            <person name="Ruan X."/>
            <person name="Zhao L."/>
            <person name="Wei J."/>
            <person name="Que T."/>
            <person name="Du C."/>
            <person name="Cheng J."/>
            <person name="Dai P."/>
            <person name="Han X."/>
            <person name="Huang E."/>
            <person name="Gao Y."/>
            <person name="Liu J."/>
            <person name="Shao H."/>
            <person name="Ye R."/>
            <person name="Li L."/>
            <person name="Wei W."/>
            <person name="Wang X."/>
            <person name="Wang C."/>
            <person name="Huo Q."/>
            <person name="Li W."/>
            <person name="Guo W."/>
            <person name="Chen H."/>
            <person name="Chen S."/>
            <person name="Zhou L."/>
            <person name="Zhou L."/>
            <person name="Ni X."/>
            <person name="Tian J."/>
            <person name="Zhou Y."/>
            <person name="Sheng Y."/>
            <person name="Liu T."/>
            <person name="Pan Y."/>
            <person name="Xia L."/>
            <person name="Li J."/>
            <person name="Zhao F."/>
            <person name="Cao W."/>
        </authorList>
    </citation>
    <scope>NUCLEOTIDE SEQUENCE</scope>
    <source>
        <strain evidence="2">Rsan-2018</strain>
        <tissue evidence="2">Larvae</tissue>
    </source>
</reference>
<evidence type="ECO:0000313" key="3">
    <source>
        <dbReference type="Proteomes" id="UP000821837"/>
    </source>
</evidence>
<dbReference type="EMBL" id="JABSTV010001250">
    <property type="protein sequence ID" value="KAH7955655.1"/>
    <property type="molecule type" value="Genomic_DNA"/>
</dbReference>
<dbReference type="VEuPathDB" id="VectorBase:RSAN_035752"/>
<comment type="caution">
    <text evidence="2">The sequence shown here is derived from an EMBL/GenBank/DDBJ whole genome shotgun (WGS) entry which is preliminary data.</text>
</comment>
<reference evidence="2" key="1">
    <citation type="journal article" date="2020" name="Cell">
        <title>Large-Scale Comparative Analyses of Tick Genomes Elucidate Their Genetic Diversity and Vector Capacities.</title>
        <authorList>
            <consortium name="Tick Genome and Microbiome Consortium (TIGMIC)"/>
            <person name="Jia N."/>
            <person name="Wang J."/>
            <person name="Shi W."/>
            <person name="Du L."/>
            <person name="Sun Y."/>
            <person name="Zhan W."/>
            <person name="Jiang J.F."/>
            <person name="Wang Q."/>
            <person name="Zhang B."/>
            <person name="Ji P."/>
            <person name="Bell-Sakyi L."/>
            <person name="Cui X.M."/>
            <person name="Yuan T.T."/>
            <person name="Jiang B.G."/>
            <person name="Yang W.F."/>
            <person name="Lam T.T."/>
            <person name="Chang Q.C."/>
            <person name="Ding S.J."/>
            <person name="Wang X.J."/>
            <person name="Zhu J.G."/>
            <person name="Ruan X.D."/>
            <person name="Zhao L."/>
            <person name="Wei J.T."/>
            <person name="Ye R.Z."/>
            <person name="Que T.C."/>
            <person name="Du C.H."/>
            <person name="Zhou Y.H."/>
            <person name="Cheng J.X."/>
            <person name="Dai P.F."/>
            <person name="Guo W.B."/>
            <person name="Han X.H."/>
            <person name="Huang E.J."/>
            <person name="Li L.F."/>
            <person name="Wei W."/>
            <person name="Gao Y.C."/>
            <person name="Liu J.Z."/>
            <person name="Shao H.Z."/>
            <person name="Wang X."/>
            <person name="Wang C.C."/>
            <person name="Yang T.C."/>
            <person name="Huo Q.B."/>
            <person name="Li W."/>
            <person name="Chen H.Y."/>
            <person name="Chen S.E."/>
            <person name="Zhou L.G."/>
            <person name="Ni X.B."/>
            <person name="Tian J.H."/>
            <person name="Sheng Y."/>
            <person name="Liu T."/>
            <person name="Pan Y.S."/>
            <person name="Xia L.Y."/>
            <person name="Li J."/>
            <person name="Zhao F."/>
            <person name="Cao W.C."/>
        </authorList>
    </citation>
    <scope>NUCLEOTIDE SEQUENCE</scope>
    <source>
        <strain evidence="2">Rsan-2018</strain>
    </source>
</reference>
<feature type="region of interest" description="Disordered" evidence="1">
    <location>
        <begin position="1"/>
        <end position="66"/>
    </location>
</feature>
<evidence type="ECO:0000313" key="2">
    <source>
        <dbReference type="EMBL" id="KAH7955655.1"/>
    </source>
</evidence>
<evidence type="ECO:0000256" key="1">
    <source>
        <dbReference type="SAM" id="MobiDB-lite"/>
    </source>
</evidence>
<dbReference type="Proteomes" id="UP000821837">
    <property type="component" value="Unassembled WGS sequence"/>
</dbReference>
<accession>A0A9D4SXD1</accession>
<sequence>MNNFEIESDSDSQESSSTQEQQQGPPDDGGYDENNGCAGNSYVDEDSDRSDQDCASDTSDHGEEGVDAESFFKKWAGMAFYVGRQLHESENRIRDLRPPASLCHRPRPISERKYWKATE</sequence>
<protein>
    <submittedName>
        <fullName evidence="2">Uncharacterized protein</fullName>
    </submittedName>
</protein>
<gene>
    <name evidence="2" type="ORF">HPB52_002798</name>
</gene>
<proteinExistence type="predicted"/>
<dbReference type="AlphaFoldDB" id="A0A9D4SXD1"/>
<feature type="compositionally biased region" description="Low complexity" evidence="1">
    <location>
        <begin position="13"/>
        <end position="28"/>
    </location>
</feature>
<feature type="compositionally biased region" description="Acidic residues" evidence="1">
    <location>
        <begin position="1"/>
        <end position="12"/>
    </location>
</feature>
<organism evidence="2 3">
    <name type="scientific">Rhipicephalus sanguineus</name>
    <name type="common">Brown dog tick</name>
    <name type="synonym">Ixodes sanguineus</name>
    <dbReference type="NCBI Taxonomy" id="34632"/>
    <lineage>
        <taxon>Eukaryota</taxon>
        <taxon>Metazoa</taxon>
        <taxon>Ecdysozoa</taxon>
        <taxon>Arthropoda</taxon>
        <taxon>Chelicerata</taxon>
        <taxon>Arachnida</taxon>
        <taxon>Acari</taxon>
        <taxon>Parasitiformes</taxon>
        <taxon>Ixodida</taxon>
        <taxon>Ixodoidea</taxon>
        <taxon>Ixodidae</taxon>
        <taxon>Rhipicephalinae</taxon>
        <taxon>Rhipicephalus</taxon>
        <taxon>Rhipicephalus</taxon>
    </lineage>
</organism>